<comment type="caution">
    <text evidence="5">The sequence shown here is derived from an EMBL/GenBank/DDBJ whole genome shotgun (WGS) entry which is preliminary data.</text>
</comment>
<dbReference type="OrthoDB" id="189226at2759"/>
<proteinExistence type="inferred from homology"/>
<dbReference type="STRING" id="1198029.A0A1U7LV72"/>
<dbReference type="EMBL" id="LXFE01000172">
    <property type="protein sequence ID" value="OLL26518.1"/>
    <property type="molecule type" value="Genomic_DNA"/>
</dbReference>
<dbReference type="CDD" id="cd07990">
    <property type="entry name" value="LPLAT_LCLAT1-like"/>
    <property type="match status" value="1"/>
</dbReference>
<dbReference type="InterPro" id="IPR032098">
    <property type="entry name" value="Acyltransf_C"/>
</dbReference>
<evidence type="ECO:0000256" key="3">
    <source>
        <dbReference type="ARBA" id="ARBA00023315"/>
    </source>
</evidence>
<dbReference type="GO" id="GO:0012505">
    <property type="term" value="C:endomembrane system"/>
    <property type="evidence" value="ECO:0007669"/>
    <property type="project" value="TreeGrafter"/>
</dbReference>
<gene>
    <name evidence="5" type="ORF">NEOLI_001922</name>
</gene>
<dbReference type="PANTHER" id="PTHR10983:SF24">
    <property type="entry name" value="1-ACYLGLYCEROL-3-PHOSPHATE O-ACYLTRANSFERASE 3, ISOFORM E-RELATED"/>
    <property type="match status" value="1"/>
</dbReference>
<accession>A0A1U7LV72</accession>
<dbReference type="Pfam" id="PF16076">
    <property type="entry name" value="Acyltransf_C"/>
    <property type="match status" value="1"/>
</dbReference>
<evidence type="ECO:0000313" key="6">
    <source>
        <dbReference type="Proteomes" id="UP000186594"/>
    </source>
</evidence>
<evidence type="ECO:0000313" key="5">
    <source>
        <dbReference type="EMBL" id="OLL26518.1"/>
    </source>
</evidence>
<keyword evidence="6" id="KW-1185">Reference proteome</keyword>
<dbReference type="AlphaFoldDB" id="A0A1U7LV72"/>
<protein>
    <submittedName>
        <fullName evidence="5">Putative 1-acyl-sn-glycerol-3-phosphate acyltransferase 5</fullName>
    </submittedName>
</protein>
<comment type="similarity">
    <text evidence="1">Belongs to the 1-acyl-sn-glycerol-3-phosphate acyltransferase family.</text>
</comment>
<reference evidence="5 6" key="1">
    <citation type="submission" date="2016-04" db="EMBL/GenBank/DDBJ databases">
        <title>Evolutionary innovation and constraint leading to complex multicellularity in the Ascomycota.</title>
        <authorList>
            <person name="Cisse O."/>
            <person name="Nguyen A."/>
            <person name="Hewitt D.A."/>
            <person name="Jedd G."/>
            <person name="Stajich J.E."/>
        </authorList>
    </citation>
    <scope>NUCLEOTIDE SEQUENCE [LARGE SCALE GENOMIC DNA]</scope>
    <source>
        <strain evidence="5 6">DAH-3</strain>
    </source>
</reference>
<dbReference type="Proteomes" id="UP000186594">
    <property type="component" value="Unassembled WGS sequence"/>
</dbReference>
<evidence type="ECO:0000256" key="2">
    <source>
        <dbReference type="ARBA" id="ARBA00022679"/>
    </source>
</evidence>
<organism evidence="5 6">
    <name type="scientific">Neolecta irregularis (strain DAH-3)</name>
    <dbReference type="NCBI Taxonomy" id="1198029"/>
    <lineage>
        <taxon>Eukaryota</taxon>
        <taxon>Fungi</taxon>
        <taxon>Dikarya</taxon>
        <taxon>Ascomycota</taxon>
        <taxon>Taphrinomycotina</taxon>
        <taxon>Neolectales</taxon>
        <taxon>Neolectaceae</taxon>
        <taxon>Neolecta</taxon>
    </lineage>
</organism>
<feature type="domain" description="Acyltransferase C-terminal" evidence="4">
    <location>
        <begin position="130"/>
        <end position="171"/>
    </location>
</feature>
<dbReference type="OMA" id="TSIRHET"/>
<sequence>MILVKRNWLHDQAELTRTFGQMKKDRFPICLMDIILVIDWIGLTTFVEGTRLSPKKLSESRDFCEERGKPVLSHCLLPRFKGFQACVKELKGSHIKAIYDVTIAYSRGSEFQKSPLMSEILYGAHLPSWKFHIHTRRYSMESVPLTDKELETWLTERWVEKDRILDEMKENWTNARSIGLLKDME</sequence>
<evidence type="ECO:0000259" key="4">
    <source>
        <dbReference type="Pfam" id="PF16076"/>
    </source>
</evidence>
<dbReference type="GO" id="GO:0003841">
    <property type="term" value="F:1-acylglycerol-3-phosphate O-acyltransferase activity"/>
    <property type="evidence" value="ECO:0007669"/>
    <property type="project" value="TreeGrafter"/>
</dbReference>
<keyword evidence="2 5" id="KW-0808">Transferase</keyword>
<keyword evidence="3 5" id="KW-0012">Acyltransferase</keyword>
<evidence type="ECO:0000256" key="1">
    <source>
        <dbReference type="ARBA" id="ARBA00008655"/>
    </source>
</evidence>
<dbReference type="PANTHER" id="PTHR10983">
    <property type="entry name" value="1-ACYLGLYCEROL-3-PHOSPHATE ACYLTRANSFERASE-RELATED"/>
    <property type="match status" value="1"/>
</dbReference>
<name>A0A1U7LV72_NEOID</name>